<dbReference type="RefSeq" id="WP_379524482.1">
    <property type="nucleotide sequence ID" value="NZ_JBHSPA010000117.1"/>
</dbReference>
<sequence>MWDVVNCESVSPGQEITQRFLAGRLLSPAEVPSAGNGNGLHVDVQVDEVVSER</sequence>
<name>A0ABW1DDD1_9ACTN</name>
<organism evidence="1 2">
    <name type="scientific">Nonomuraea insulae</name>
    <dbReference type="NCBI Taxonomy" id="1616787"/>
    <lineage>
        <taxon>Bacteria</taxon>
        <taxon>Bacillati</taxon>
        <taxon>Actinomycetota</taxon>
        <taxon>Actinomycetes</taxon>
        <taxon>Streptosporangiales</taxon>
        <taxon>Streptosporangiaceae</taxon>
        <taxon>Nonomuraea</taxon>
    </lineage>
</organism>
<dbReference type="EMBL" id="JBHSPA010000117">
    <property type="protein sequence ID" value="MFC5835071.1"/>
    <property type="molecule type" value="Genomic_DNA"/>
</dbReference>
<protein>
    <submittedName>
        <fullName evidence="1">Uncharacterized protein</fullName>
    </submittedName>
</protein>
<accession>A0ABW1DDD1</accession>
<proteinExistence type="predicted"/>
<keyword evidence="2" id="KW-1185">Reference proteome</keyword>
<evidence type="ECO:0000313" key="1">
    <source>
        <dbReference type="EMBL" id="MFC5835071.1"/>
    </source>
</evidence>
<comment type="caution">
    <text evidence="1">The sequence shown here is derived from an EMBL/GenBank/DDBJ whole genome shotgun (WGS) entry which is preliminary data.</text>
</comment>
<dbReference type="Proteomes" id="UP001596058">
    <property type="component" value="Unassembled WGS sequence"/>
</dbReference>
<reference evidence="2" key="1">
    <citation type="journal article" date="2019" name="Int. J. Syst. Evol. Microbiol.">
        <title>The Global Catalogue of Microorganisms (GCM) 10K type strain sequencing project: providing services to taxonomists for standard genome sequencing and annotation.</title>
        <authorList>
            <consortium name="The Broad Institute Genomics Platform"/>
            <consortium name="The Broad Institute Genome Sequencing Center for Infectious Disease"/>
            <person name="Wu L."/>
            <person name="Ma J."/>
        </authorList>
    </citation>
    <scope>NUCLEOTIDE SEQUENCE [LARGE SCALE GENOMIC DNA]</scope>
    <source>
        <strain evidence="2">CCUG 53903</strain>
    </source>
</reference>
<gene>
    <name evidence="1" type="ORF">ACFPZ3_65515</name>
</gene>
<evidence type="ECO:0000313" key="2">
    <source>
        <dbReference type="Proteomes" id="UP001596058"/>
    </source>
</evidence>